<keyword evidence="2" id="KW-1185">Reference proteome</keyword>
<name>A0A495X5U5_9PSEU</name>
<dbReference type="InterPro" id="IPR036465">
    <property type="entry name" value="vWFA_dom_sf"/>
</dbReference>
<organism evidence="1 2">
    <name type="scientific">Saccharothrix variisporea</name>
    <dbReference type="NCBI Taxonomy" id="543527"/>
    <lineage>
        <taxon>Bacteria</taxon>
        <taxon>Bacillati</taxon>
        <taxon>Actinomycetota</taxon>
        <taxon>Actinomycetes</taxon>
        <taxon>Pseudonocardiales</taxon>
        <taxon>Pseudonocardiaceae</taxon>
        <taxon>Saccharothrix</taxon>
    </lineage>
</organism>
<dbReference type="OrthoDB" id="7605323at2"/>
<dbReference type="Proteomes" id="UP000272729">
    <property type="component" value="Unassembled WGS sequence"/>
</dbReference>
<dbReference type="SUPFAM" id="SSF53300">
    <property type="entry name" value="vWA-like"/>
    <property type="match status" value="1"/>
</dbReference>
<protein>
    <recommendedName>
        <fullName evidence="3">VWFA domain-containing protein</fullName>
    </recommendedName>
</protein>
<dbReference type="AlphaFoldDB" id="A0A495X5U5"/>
<evidence type="ECO:0008006" key="3">
    <source>
        <dbReference type="Google" id="ProtNLM"/>
    </source>
</evidence>
<accession>A0A495X5U5</accession>
<sequence>MSTGTYRQWVSRATPGCVVILLDRSDSMKLPWGATGGSLAAGAALAVNNILLDMCVKATIEVNAPVRHYFDVGVFSYGARITGPGGEGVESAFGGALAGRGLVPLPELAANPFAVRDEPSIDAMPVSVKMPVWVDPVHGYRTPMCQAVEVAGAHVFDWAAAHPDSFPPIIINITDGMVTDSPYQGATLQDWVKRLTAIETSDGPALFFNIFLSPTDAHEVVFPNTPAGLPLPGPELFALSSELPPTMVENARADGYDVRPGARGLAFNVGRSTLLRVLQIGTRVPDRSR</sequence>
<reference evidence="1 2" key="1">
    <citation type="submission" date="2018-10" db="EMBL/GenBank/DDBJ databases">
        <title>Sequencing the genomes of 1000 actinobacteria strains.</title>
        <authorList>
            <person name="Klenk H.-P."/>
        </authorList>
    </citation>
    <scope>NUCLEOTIDE SEQUENCE [LARGE SCALE GENOMIC DNA]</scope>
    <source>
        <strain evidence="1 2">DSM 43911</strain>
    </source>
</reference>
<evidence type="ECO:0000313" key="1">
    <source>
        <dbReference type="EMBL" id="RKT66918.1"/>
    </source>
</evidence>
<comment type="caution">
    <text evidence="1">The sequence shown here is derived from an EMBL/GenBank/DDBJ whole genome shotgun (WGS) entry which is preliminary data.</text>
</comment>
<gene>
    <name evidence="1" type="ORF">DFJ66_0084</name>
</gene>
<dbReference type="EMBL" id="RBXR01000001">
    <property type="protein sequence ID" value="RKT66918.1"/>
    <property type="molecule type" value="Genomic_DNA"/>
</dbReference>
<proteinExistence type="predicted"/>
<dbReference type="RefSeq" id="WP_121216852.1">
    <property type="nucleotide sequence ID" value="NZ_JBIUBA010000011.1"/>
</dbReference>
<evidence type="ECO:0000313" key="2">
    <source>
        <dbReference type="Proteomes" id="UP000272729"/>
    </source>
</evidence>